<dbReference type="EMBL" id="MU006331">
    <property type="protein sequence ID" value="KAF2846797.1"/>
    <property type="molecule type" value="Genomic_DNA"/>
</dbReference>
<dbReference type="InterPro" id="IPR001077">
    <property type="entry name" value="COMT_C"/>
</dbReference>
<dbReference type="PIRSF" id="PIRSF005739">
    <property type="entry name" value="O-mtase"/>
    <property type="match status" value="1"/>
</dbReference>
<dbReference type="PANTHER" id="PTHR43712">
    <property type="entry name" value="PUTATIVE (AFU_ORTHOLOGUE AFUA_4G14580)-RELATED"/>
    <property type="match status" value="1"/>
</dbReference>
<name>A0A6A7AWS1_9PLEO</name>
<protein>
    <submittedName>
        <fullName evidence="7">S-adenosyl-L-methionine-dependent methyltransferase</fullName>
    </submittedName>
</protein>
<dbReference type="SUPFAM" id="SSF46785">
    <property type="entry name" value="Winged helix' DNA-binding domain"/>
    <property type="match status" value="1"/>
</dbReference>
<evidence type="ECO:0000259" key="5">
    <source>
        <dbReference type="Pfam" id="PF00891"/>
    </source>
</evidence>
<dbReference type="Pfam" id="PF00891">
    <property type="entry name" value="Methyltransf_2"/>
    <property type="match status" value="1"/>
</dbReference>
<dbReference type="InterPro" id="IPR036390">
    <property type="entry name" value="WH_DNA-bd_sf"/>
</dbReference>
<dbReference type="InterPro" id="IPR016461">
    <property type="entry name" value="COMT-like"/>
</dbReference>
<keyword evidence="8" id="KW-1185">Reference proteome</keyword>
<evidence type="ECO:0000313" key="8">
    <source>
        <dbReference type="Proteomes" id="UP000799423"/>
    </source>
</evidence>
<evidence type="ECO:0000256" key="2">
    <source>
        <dbReference type="ARBA" id="ARBA00022679"/>
    </source>
</evidence>
<dbReference type="InterPro" id="IPR036388">
    <property type="entry name" value="WH-like_DNA-bd_sf"/>
</dbReference>
<gene>
    <name evidence="7" type="ORF">T440DRAFT_457550</name>
</gene>
<dbReference type="Pfam" id="PF08100">
    <property type="entry name" value="Dimerisation"/>
    <property type="match status" value="1"/>
</dbReference>
<feature type="active site" description="Proton acceptor" evidence="4">
    <location>
        <position position="305"/>
    </location>
</feature>
<proteinExistence type="predicted"/>
<dbReference type="Gene3D" id="3.40.50.150">
    <property type="entry name" value="Vaccinia Virus protein VP39"/>
    <property type="match status" value="1"/>
</dbReference>
<evidence type="ECO:0000256" key="3">
    <source>
        <dbReference type="ARBA" id="ARBA00022691"/>
    </source>
</evidence>
<evidence type="ECO:0000256" key="4">
    <source>
        <dbReference type="PIRSR" id="PIRSR005739-1"/>
    </source>
</evidence>
<dbReference type="InterPro" id="IPR029063">
    <property type="entry name" value="SAM-dependent_MTases_sf"/>
</dbReference>
<dbReference type="Gene3D" id="1.10.10.10">
    <property type="entry name" value="Winged helix-like DNA-binding domain superfamily/Winged helix DNA-binding domain"/>
    <property type="match status" value="1"/>
</dbReference>
<dbReference type="Proteomes" id="UP000799423">
    <property type="component" value="Unassembled WGS sequence"/>
</dbReference>
<evidence type="ECO:0000256" key="1">
    <source>
        <dbReference type="ARBA" id="ARBA00022603"/>
    </source>
</evidence>
<evidence type="ECO:0000313" key="7">
    <source>
        <dbReference type="EMBL" id="KAF2846797.1"/>
    </source>
</evidence>
<dbReference type="GO" id="GO:0008171">
    <property type="term" value="F:O-methyltransferase activity"/>
    <property type="evidence" value="ECO:0007669"/>
    <property type="project" value="InterPro"/>
</dbReference>
<sequence length="399" mass="44725">MESDAISQIKRLLSSADELREKLSNSERLQLIGLTDALSNELQRPDEAVFRITFNEPGHYLAIRLAIQWGVFDALGEVGSPGKTSKQLAEGAGADPQLVARFLRHLCANGTIRETDRDTYASTRLSSSIRQKSFKDAVYFMYDDFYPVGWKVPSFLESISHQNPTDTKNGPFQHAYNMSDKSIYTYFGENTDMAQRFGGMVQMYNAGKPYFWEEGWYPIRERLVDGGAKSDEEVLLVDIGGGDAGDLGILRKVLGTDVKGRLILQELKHIVDRADQNGYEAMVGDWNEIQPIKGARAYLLQHILHNHASPHACIQILRNITAAMKPGYSKLLIKELLVPERNASWVLTSLDVNVMQSLSGIERTEDQFRELLEEVGLKVEGIWRCESAVDVVIEAVLAP</sequence>
<dbReference type="PANTHER" id="PTHR43712:SF17">
    <property type="entry name" value="O-METHYLTRANSFERASE"/>
    <property type="match status" value="1"/>
</dbReference>
<dbReference type="AlphaFoldDB" id="A0A6A7AWS1"/>
<organism evidence="7 8">
    <name type="scientific">Plenodomus tracheiphilus IPT5</name>
    <dbReference type="NCBI Taxonomy" id="1408161"/>
    <lineage>
        <taxon>Eukaryota</taxon>
        <taxon>Fungi</taxon>
        <taxon>Dikarya</taxon>
        <taxon>Ascomycota</taxon>
        <taxon>Pezizomycotina</taxon>
        <taxon>Dothideomycetes</taxon>
        <taxon>Pleosporomycetidae</taxon>
        <taxon>Pleosporales</taxon>
        <taxon>Pleosporineae</taxon>
        <taxon>Leptosphaeriaceae</taxon>
        <taxon>Plenodomus</taxon>
    </lineage>
</organism>
<dbReference type="OrthoDB" id="3340390at2759"/>
<keyword evidence="1 7" id="KW-0489">Methyltransferase</keyword>
<reference evidence="7" key="1">
    <citation type="submission" date="2020-01" db="EMBL/GenBank/DDBJ databases">
        <authorList>
            <consortium name="DOE Joint Genome Institute"/>
            <person name="Haridas S."/>
            <person name="Albert R."/>
            <person name="Binder M."/>
            <person name="Bloem J."/>
            <person name="Labutti K."/>
            <person name="Salamov A."/>
            <person name="Andreopoulos B."/>
            <person name="Baker S.E."/>
            <person name="Barry K."/>
            <person name="Bills G."/>
            <person name="Bluhm B.H."/>
            <person name="Cannon C."/>
            <person name="Castanera R."/>
            <person name="Culley D.E."/>
            <person name="Daum C."/>
            <person name="Ezra D."/>
            <person name="Gonzalez J.B."/>
            <person name="Henrissat B."/>
            <person name="Kuo A."/>
            <person name="Liang C."/>
            <person name="Lipzen A."/>
            <person name="Lutzoni F."/>
            <person name="Magnuson J."/>
            <person name="Mondo S."/>
            <person name="Nolan M."/>
            <person name="Ohm R."/>
            <person name="Pangilinan J."/>
            <person name="Park H.-J."/>
            <person name="Ramirez L."/>
            <person name="Alfaro M."/>
            <person name="Sun H."/>
            <person name="Tritt A."/>
            <person name="Yoshinaga Y."/>
            <person name="Zwiers L.-H."/>
            <person name="Turgeon B.G."/>
            <person name="Goodwin S.B."/>
            <person name="Spatafora J.W."/>
            <person name="Crous P.W."/>
            <person name="Grigoriev I.V."/>
        </authorList>
    </citation>
    <scope>NUCLEOTIDE SEQUENCE</scope>
    <source>
        <strain evidence="7">IPT5</strain>
    </source>
</reference>
<feature type="domain" description="O-methyltransferase dimerisation" evidence="6">
    <location>
        <begin position="62"/>
        <end position="127"/>
    </location>
</feature>
<dbReference type="PROSITE" id="PS51683">
    <property type="entry name" value="SAM_OMT_II"/>
    <property type="match status" value="1"/>
</dbReference>
<keyword evidence="3" id="KW-0949">S-adenosyl-L-methionine</keyword>
<dbReference type="GO" id="GO:0032259">
    <property type="term" value="P:methylation"/>
    <property type="evidence" value="ECO:0007669"/>
    <property type="project" value="UniProtKB-KW"/>
</dbReference>
<keyword evidence="2" id="KW-0808">Transferase</keyword>
<evidence type="ECO:0000259" key="6">
    <source>
        <dbReference type="Pfam" id="PF08100"/>
    </source>
</evidence>
<feature type="domain" description="O-methyltransferase C-terminal" evidence="5">
    <location>
        <begin position="235"/>
        <end position="377"/>
    </location>
</feature>
<dbReference type="InterPro" id="IPR012967">
    <property type="entry name" value="COMT_dimerisation"/>
</dbReference>
<dbReference type="GO" id="GO:0046983">
    <property type="term" value="F:protein dimerization activity"/>
    <property type="evidence" value="ECO:0007669"/>
    <property type="project" value="InterPro"/>
</dbReference>
<accession>A0A6A7AWS1</accession>
<dbReference type="SUPFAM" id="SSF53335">
    <property type="entry name" value="S-adenosyl-L-methionine-dependent methyltransferases"/>
    <property type="match status" value="1"/>
</dbReference>